<dbReference type="EMBL" id="CAJPUY010000017">
    <property type="protein sequence ID" value="CAG2151783.1"/>
    <property type="molecule type" value="Genomic_DNA"/>
</dbReference>
<dbReference type="SUPFAM" id="SSF53850">
    <property type="entry name" value="Periplasmic binding protein-like II"/>
    <property type="match status" value="1"/>
</dbReference>
<dbReference type="Gene3D" id="1.10.10.10">
    <property type="entry name" value="Winged helix-like DNA-binding domain superfamily/Winged helix DNA-binding domain"/>
    <property type="match status" value="1"/>
</dbReference>
<dbReference type="SUPFAM" id="SSF46785">
    <property type="entry name" value="Winged helix' DNA-binding domain"/>
    <property type="match status" value="1"/>
</dbReference>
<dbReference type="InterPro" id="IPR000847">
    <property type="entry name" value="LysR_HTH_N"/>
</dbReference>
<comment type="similarity">
    <text evidence="1">Belongs to the LysR transcriptional regulatory family.</text>
</comment>
<comment type="caution">
    <text evidence="6">The sequence shown here is derived from an EMBL/GenBank/DDBJ whole genome shotgun (WGS) entry which is preliminary data.</text>
</comment>
<dbReference type="InterPro" id="IPR036388">
    <property type="entry name" value="WH-like_DNA-bd_sf"/>
</dbReference>
<name>A0A916J0D6_9BURK</name>
<dbReference type="GO" id="GO:0003700">
    <property type="term" value="F:DNA-binding transcription factor activity"/>
    <property type="evidence" value="ECO:0007669"/>
    <property type="project" value="InterPro"/>
</dbReference>
<evidence type="ECO:0000313" key="7">
    <source>
        <dbReference type="Proteomes" id="UP000672934"/>
    </source>
</evidence>
<dbReference type="InterPro" id="IPR005119">
    <property type="entry name" value="LysR_subst-bd"/>
</dbReference>
<evidence type="ECO:0000256" key="2">
    <source>
        <dbReference type="ARBA" id="ARBA00023015"/>
    </source>
</evidence>
<gene>
    <name evidence="6" type="primary">cynR_12</name>
    <name evidence="6" type="ORF">LMG31506_04499</name>
</gene>
<keyword evidence="4" id="KW-0804">Transcription</keyword>
<sequence>MPSAPSKPLQRRHIEALVAVGDHHSVHRAAREMGVPQPVLSRLLAEAEGLLGARLFERSSHGSTPTSKGIVVLSQARFVLRAMERLHDTALEAPRQPIRLGCIPRVMHTLLPGLFARLYPAAPTETSPHQFQVIEGSSRALFEQLAAGRLDFAIVRSAAQTVGDHDDLVLERLYQERTVIICAAGHPGIPDQTIALSSIGDQNWALPDGETSSRIAFDKFWHELGLPRIRPVIETRSFESNLALVAGTSLLSIAPEAVARRHVEFGLLRIVKARQPIPGDPVVLAFSRLAQEDPVLDGFRRLIHETVQTVRELSH</sequence>
<keyword evidence="3" id="KW-0238">DNA-binding</keyword>
<dbReference type="RefSeq" id="WP_211949390.1">
    <property type="nucleotide sequence ID" value="NZ_CAJPUY010000017.1"/>
</dbReference>
<dbReference type="AlphaFoldDB" id="A0A916J0D6"/>
<feature type="domain" description="HTH lysR-type" evidence="5">
    <location>
        <begin position="12"/>
        <end position="66"/>
    </location>
</feature>
<proteinExistence type="inferred from homology"/>
<dbReference type="PANTHER" id="PTHR30346:SF9">
    <property type="entry name" value="LYSR FAMILY TRANSCRIPTIONAL REGULATOR"/>
    <property type="match status" value="1"/>
</dbReference>
<reference evidence="6" key="1">
    <citation type="submission" date="2021-03" db="EMBL/GenBank/DDBJ databases">
        <authorList>
            <person name="Peeters C."/>
        </authorList>
    </citation>
    <scope>NUCLEOTIDE SEQUENCE</scope>
    <source>
        <strain evidence="6">LMG 31506</strain>
    </source>
</reference>
<accession>A0A916J0D6</accession>
<evidence type="ECO:0000256" key="4">
    <source>
        <dbReference type="ARBA" id="ARBA00023163"/>
    </source>
</evidence>
<dbReference type="Gene3D" id="3.40.190.290">
    <property type="match status" value="1"/>
</dbReference>
<organism evidence="6 7">
    <name type="scientific">Cupriavidus yeoncheonensis</name>
    <dbReference type="NCBI Taxonomy" id="1462994"/>
    <lineage>
        <taxon>Bacteria</taxon>
        <taxon>Pseudomonadati</taxon>
        <taxon>Pseudomonadota</taxon>
        <taxon>Betaproteobacteria</taxon>
        <taxon>Burkholderiales</taxon>
        <taxon>Burkholderiaceae</taxon>
        <taxon>Cupriavidus</taxon>
    </lineage>
</organism>
<dbReference type="Pfam" id="PF03466">
    <property type="entry name" value="LysR_substrate"/>
    <property type="match status" value="1"/>
</dbReference>
<evidence type="ECO:0000256" key="3">
    <source>
        <dbReference type="ARBA" id="ARBA00023125"/>
    </source>
</evidence>
<dbReference type="PANTHER" id="PTHR30346">
    <property type="entry name" value="TRANSCRIPTIONAL DUAL REGULATOR HCAR-RELATED"/>
    <property type="match status" value="1"/>
</dbReference>
<protein>
    <submittedName>
        <fullName evidence="6">HTH-type transcriptional regulator CynR</fullName>
    </submittedName>
</protein>
<dbReference type="PROSITE" id="PS50931">
    <property type="entry name" value="HTH_LYSR"/>
    <property type="match status" value="1"/>
</dbReference>
<dbReference type="Pfam" id="PF00126">
    <property type="entry name" value="HTH_1"/>
    <property type="match status" value="1"/>
</dbReference>
<evidence type="ECO:0000259" key="5">
    <source>
        <dbReference type="PROSITE" id="PS50931"/>
    </source>
</evidence>
<dbReference type="InterPro" id="IPR036390">
    <property type="entry name" value="WH_DNA-bd_sf"/>
</dbReference>
<dbReference type="Proteomes" id="UP000672934">
    <property type="component" value="Unassembled WGS sequence"/>
</dbReference>
<dbReference type="GO" id="GO:0003677">
    <property type="term" value="F:DNA binding"/>
    <property type="evidence" value="ECO:0007669"/>
    <property type="project" value="UniProtKB-KW"/>
</dbReference>
<dbReference type="GO" id="GO:0032993">
    <property type="term" value="C:protein-DNA complex"/>
    <property type="evidence" value="ECO:0007669"/>
    <property type="project" value="TreeGrafter"/>
</dbReference>
<evidence type="ECO:0000256" key="1">
    <source>
        <dbReference type="ARBA" id="ARBA00009437"/>
    </source>
</evidence>
<evidence type="ECO:0000313" key="6">
    <source>
        <dbReference type="EMBL" id="CAG2151783.1"/>
    </source>
</evidence>
<keyword evidence="2" id="KW-0805">Transcription regulation</keyword>
<keyword evidence="7" id="KW-1185">Reference proteome</keyword>